<dbReference type="PRINTS" id="PR00598">
    <property type="entry name" value="HTHMARR"/>
</dbReference>
<keyword evidence="5" id="KW-0804">Transcription</keyword>
<evidence type="ECO:0000256" key="2">
    <source>
        <dbReference type="ARBA" id="ARBA00022490"/>
    </source>
</evidence>
<keyword evidence="2" id="KW-0963">Cytoplasm</keyword>
<keyword evidence="3" id="KW-0805">Transcription regulation</keyword>
<evidence type="ECO:0000256" key="5">
    <source>
        <dbReference type="ARBA" id="ARBA00023163"/>
    </source>
</evidence>
<reference evidence="7 8" key="1">
    <citation type="journal article" date="2013" name="PLoS ONE">
        <title>Identification and characterization of three novel lipases belonging to families II and V from Anaerovibrio lipolyticus 5ST.</title>
        <authorList>
            <person name="Prive F."/>
            <person name="Kaderbhai N.N."/>
            <person name="Girdwood S."/>
            <person name="Worgan H.J."/>
            <person name="Pinloche E."/>
            <person name="Scollan N.D."/>
            <person name="Huws S.A."/>
            <person name="Newbold C.J."/>
        </authorList>
    </citation>
    <scope>NUCLEOTIDE SEQUENCE [LARGE SCALE GENOMIC DNA]</scope>
    <source>
        <strain evidence="7 8">5S</strain>
    </source>
</reference>
<protein>
    <submittedName>
        <fullName evidence="7">MarR family transcriptional regulator</fullName>
    </submittedName>
</protein>
<comment type="caution">
    <text evidence="7">The sequence shown here is derived from an EMBL/GenBank/DDBJ whole genome shotgun (WGS) entry which is preliminary data.</text>
</comment>
<dbReference type="GO" id="GO:0003677">
    <property type="term" value="F:DNA binding"/>
    <property type="evidence" value="ECO:0007669"/>
    <property type="project" value="UniProtKB-KW"/>
</dbReference>
<dbReference type="Gene3D" id="1.10.10.10">
    <property type="entry name" value="Winged helix-like DNA-binding domain superfamily/Winged helix DNA-binding domain"/>
    <property type="match status" value="1"/>
</dbReference>
<dbReference type="InterPro" id="IPR039422">
    <property type="entry name" value="MarR/SlyA-like"/>
</dbReference>
<dbReference type="GO" id="GO:0005737">
    <property type="term" value="C:cytoplasm"/>
    <property type="evidence" value="ECO:0007669"/>
    <property type="project" value="UniProtKB-SubCell"/>
</dbReference>
<dbReference type="PROSITE" id="PS50995">
    <property type="entry name" value="HTH_MARR_2"/>
    <property type="match status" value="1"/>
</dbReference>
<keyword evidence="8" id="KW-1185">Reference proteome</keyword>
<dbReference type="Pfam" id="PF22381">
    <property type="entry name" value="Staph_reg_Sar_Rot"/>
    <property type="match status" value="1"/>
</dbReference>
<comment type="subcellular location">
    <subcellularLocation>
        <location evidence="1">Cytoplasm</location>
    </subcellularLocation>
</comment>
<feature type="domain" description="HTH marR-type" evidence="6">
    <location>
        <begin position="10"/>
        <end position="140"/>
    </location>
</feature>
<dbReference type="STRING" id="82374.NZ47_07830"/>
<dbReference type="AlphaFoldDB" id="A0A0B2JWF1"/>
<name>A0A0B2JWF1_9FIRM</name>
<dbReference type="InterPro" id="IPR036388">
    <property type="entry name" value="WH-like_DNA-bd_sf"/>
</dbReference>
<evidence type="ECO:0000256" key="4">
    <source>
        <dbReference type="ARBA" id="ARBA00023125"/>
    </source>
</evidence>
<dbReference type="eggNOG" id="COG1846">
    <property type="taxonomic scope" value="Bacteria"/>
</dbReference>
<dbReference type="RefSeq" id="WP_039208794.1">
    <property type="nucleotide sequence ID" value="NZ_JSCE01000159.1"/>
</dbReference>
<dbReference type="SUPFAM" id="SSF46785">
    <property type="entry name" value="Winged helix' DNA-binding domain"/>
    <property type="match status" value="1"/>
</dbReference>
<evidence type="ECO:0000256" key="3">
    <source>
        <dbReference type="ARBA" id="ARBA00023015"/>
    </source>
</evidence>
<accession>A0A0B2JWF1</accession>
<evidence type="ECO:0000313" key="8">
    <source>
        <dbReference type="Proteomes" id="UP000030993"/>
    </source>
</evidence>
<evidence type="ECO:0000259" key="6">
    <source>
        <dbReference type="PROSITE" id="PS50995"/>
    </source>
</evidence>
<dbReference type="SMART" id="SM00347">
    <property type="entry name" value="HTH_MARR"/>
    <property type="match status" value="1"/>
</dbReference>
<dbReference type="FunFam" id="1.10.10.10:FF:000163">
    <property type="entry name" value="MarR family transcriptional regulator"/>
    <property type="match status" value="1"/>
</dbReference>
<dbReference type="GO" id="GO:0003700">
    <property type="term" value="F:DNA-binding transcription factor activity"/>
    <property type="evidence" value="ECO:0007669"/>
    <property type="project" value="InterPro"/>
</dbReference>
<dbReference type="InterPro" id="IPR055166">
    <property type="entry name" value="Transc_reg_Sar_Rot_HTH"/>
</dbReference>
<dbReference type="Proteomes" id="UP000030993">
    <property type="component" value="Unassembled WGS sequence"/>
</dbReference>
<gene>
    <name evidence="7" type="ORF">NZ47_07830</name>
</gene>
<evidence type="ECO:0000313" key="7">
    <source>
        <dbReference type="EMBL" id="KHM51934.1"/>
    </source>
</evidence>
<sequence length="144" mass="16793">MANYEQLRLRNQLCFPLYVCSKEVVRKYKPLLDELDLTYTQYITMMAMWEHRQLSAKELGTILYLDSGTLTPVLKTLEKKGFVERQRSKEDERSLIISLTPEGNELQDKAAHIPAAMGKCIDMDLEDLQTLHRLLHKFMDTSIK</sequence>
<keyword evidence="4" id="KW-0238">DNA-binding</keyword>
<dbReference type="PANTHER" id="PTHR33164">
    <property type="entry name" value="TRANSCRIPTIONAL REGULATOR, MARR FAMILY"/>
    <property type="match status" value="1"/>
</dbReference>
<dbReference type="PANTHER" id="PTHR33164:SF5">
    <property type="entry name" value="ORGANIC HYDROPEROXIDE RESISTANCE TRANSCRIPTIONAL REGULATOR"/>
    <property type="match status" value="1"/>
</dbReference>
<dbReference type="GO" id="GO:0006950">
    <property type="term" value="P:response to stress"/>
    <property type="evidence" value="ECO:0007669"/>
    <property type="project" value="TreeGrafter"/>
</dbReference>
<proteinExistence type="predicted"/>
<evidence type="ECO:0000256" key="1">
    <source>
        <dbReference type="ARBA" id="ARBA00004496"/>
    </source>
</evidence>
<dbReference type="InterPro" id="IPR000835">
    <property type="entry name" value="HTH_MarR-typ"/>
</dbReference>
<organism evidence="7 8">
    <name type="scientific">Anaerovibrio lipolyticus</name>
    <dbReference type="NCBI Taxonomy" id="82374"/>
    <lineage>
        <taxon>Bacteria</taxon>
        <taxon>Bacillati</taxon>
        <taxon>Bacillota</taxon>
        <taxon>Negativicutes</taxon>
        <taxon>Selenomonadales</taxon>
        <taxon>Selenomonadaceae</taxon>
        <taxon>Anaerovibrio</taxon>
    </lineage>
</organism>
<dbReference type="EMBL" id="JSCE01000159">
    <property type="protein sequence ID" value="KHM51934.1"/>
    <property type="molecule type" value="Genomic_DNA"/>
</dbReference>
<dbReference type="InterPro" id="IPR036390">
    <property type="entry name" value="WH_DNA-bd_sf"/>
</dbReference>